<dbReference type="PROSITE" id="PS51986">
    <property type="entry name" value="GS_BETA_GRASP"/>
    <property type="match status" value="1"/>
</dbReference>
<accession>A0A2U2CD41</accession>
<evidence type="ECO:0000256" key="1">
    <source>
        <dbReference type="ARBA" id="ARBA00001946"/>
    </source>
</evidence>
<keyword evidence="5" id="KW-0067">ATP-binding</keyword>
<comment type="cofactor">
    <cofactor evidence="1">
        <name>Mg(2+)</name>
        <dbReference type="ChEBI" id="CHEBI:18420"/>
    </cofactor>
</comment>
<evidence type="ECO:0000256" key="8">
    <source>
        <dbReference type="RuleBase" id="RU000384"/>
    </source>
</evidence>
<feature type="domain" description="GS beta-grasp" evidence="9">
    <location>
        <begin position="33"/>
        <end position="134"/>
    </location>
</feature>
<evidence type="ECO:0000259" key="10">
    <source>
        <dbReference type="PROSITE" id="PS51987"/>
    </source>
</evidence>
<dbReference type="PANTHER" id="PTHR43785">
    <property type="entry name" value="GAMMA-GLUTAMYLPUTRESCINE SYNTHETASE"/>
    <property type="match status" value="1"/>
</dbReference>
<dbReference type="Proteomes" id="UP000244940">
    <property type="component" value="Unassembled WGS sequence"/>
</dbReference>
<dbReference type="Gene3D" id="3.10.20.70">
    <property type="entry name" value="Glutamine synthetase, N-terminal domain"/>
    <property type="match status" value="1"/>
</dbReference>
<evidence type="ECO:0000259" key="9">
    <source>
        <dbReference type="PROSITE" id="PS51986"/>
    </source>
</evidence>
<dbReference type="OrthoDB" id="9807095at2"/>
<dbReference type="SUPFAM" id="SSF54368">
    <property type="entry name" value="Glutamine synthetase, N-terminal domain"/>
    <property type="match status" value="1"/>
</dbReference>
<evidence type="ECO:0000256" key="2">
    <source>
        <dbReference type="ARBA" id="ARBA00003117"/>
    </source>
</evidence>
<evidence type="ECO:0000313" key="11">
    <source>
        <dbReference type="EMBL" id="PWE29714.1"/>
    </source>
</evidence>
<comment type="caution">
    <text evidence="11">The sequence shown here is derived from an EMBL/GenBank/DDBJ whole genome shotgun (WGS) entry which is preliminary data.</text>
</comment>
<dbReference type="Pfam" id="PF00120">
    <property type="entry name" value="Gln-synt_C"/>
    <property type="match status" value="1"/>
</dbReference>
<feature type="domain" description="GS catalytic" evidence="10">
    <location>
        <begin position="141"/>
        <end position="482"/>
    </location>
</feature>
<dbReference type="SMART" id="SM01230">
    <property type="entry name" value="Gln-synt_C"/>
    <property type="match status" value="1"/>
</dbReference>
<keyword evidence="4" id="KW-0547">Nucleotide-binding</keyword>
<dbReference type="InterPro" id="IPR008146">
    <property type="entry name" value="Gln_synth_cat_dom"/>
</dbReference>
<evidence type="ECO:0000256" key="5">
    <source>
        <dbReference type="ARBA" id="ARBA00022840"/>
    </source>
</evidence>
<keyword evidence="12" id="KW-1185">Reference proteome</keyword>
<sequence>MDGAIKGALFERGLLNEDQVRAGAELAARVVAEGFETVRVLFADQHGILRGKAITARTLGSALAAGLSVPSTLILKDTAHRTVFDVWKDGLTLDGVSLSGAGDLLLVPDPATFTPLPWSPHSAVILCDLAYRSGQRVSVSPRRVLRQAMDGLGRTGHDAVMGLEVEFQVFAVSDDGLAHDQATMPPAALATRNTTQGWAFLTETRYGAVEPLMDDLRRAAEAMGLAPRSMEIEMGPSQFEFTFDASDPMMQADRFVLFRMMVKEICQRQGLHASFMPKPRVANAVANGWHIHQSLVSRETGRNVFTPEEDCVPTPEAGAWIAGLLDHAPATCLLTNPTINGYKRFSAFQLAPNRVQWGTDNRGAMLRALFQPGDPAARIENRVADTAANPYYALAGQILSGLDGLARGATPPPPTLTPYAEDQAHLPATLEAAVQAFEASPLYAQALGADFVRYLAHLKRAEWTRYLSTVSEWEQAEYFNLF</sequence>
<protein>
    <submittedName>
        <fullName evidence="11">Glutamine synthetase</fullName>
    </submittedName>
</protein>
<evidence type="ECO:0000256" key="7">
    <source>
        <dbReference type="PROSITE-ProRule" id="PRU01330"/>
    </source>
</evidence>
<evidence type="ECO:0000256" key="4">
    <source>
        <dbReference type="ARBA" id="ARBA00022741"/>
    </source>
</evidence>
<dbReference type="InterPro" id="IPR014746">
    <property type="entry name" value="Gln_synth/guanido_kin_cat_dom"/>
</dbReference>
<organism evidence="11 12">
    <name type="scientific">Pararhodobacter marinus</name>
    <dbReference type="NCBI Taxonomy" id="2184063"/>
    <lineage>
        <taxon>Bacteria</taxon>
        <taxon>Pseudomonadati</taxon>
        <taxon>Pseudomonadota</taxon>
        <taxon>Alphaproteobacteria</taxon>
        <taxon>Rhodobacterales</taxon>
        <taxon>Paracoccaceae</taxon>
        <taxon>Pararhodobacter</taxon>
    </lineage>
</organism>
<dbReference type="GO" id="GO:0005524">
    <property type="term" value="F:ATP binding"/>
    <property type="evidence" value="ECO:0007669"/>
    <property type="project" value="UniProtKB-KW"/>
</dbReference>
<dbReference type="GO" id="GO:0004356">
    <property type="term" value="F:glutamine synthetase activity"/>
    <property type="evidence" value="ECO:0007669"/>
    <property type="project" value="InterPro"/>
</dbReference>
<dbReference type="InterPro" id="IPR008147">
    <property type="entry name" value="Gln_synt_N"/>
</dbReference>
<evidence type="ECO:0000313" key="12">
    <source>
        <dbReference type="Proteomes" id="UP000244940"/>
    </source>
</evidence>
<dbReference type="GO" id="GO:0006542">
    <property type="term" value="P:glutamine biosynthetic process"/>
    <property type="evidence" value="ECO:0007669"/>
    <property type="project" value="InterPro"/>
</dbReference>
<dbReference type="PROSITE" id="PS51987">
    <property type="entry name" value="GS_CATALYTIC"/>
    <property type="match status" value="1"/>
</dbReference>
<dbReference type="GeneID" id="94364869"/>
<gene>
    <name evidence="11" type="ORF">C4N9_08200</name>
</gene>
<name>A0A2U2CD41_9RHOB</name>
<keyword evidence="3" id="KW-0436">Ligase</keyword>
<dbReference type="SUPFAM" id="SSF55931">
    <property type="entry name" value="Glutamine synthetase/guanido kinase"/>
    <property type="match status" value="1"/>
</dbReference>
<dbReference type="EMBL" id="QEYD01000004">
    <property type="protein sequence ID" value="PWE29714.1"/>
    <property type="molecule type" value="Genomic_DNA"/>
</dbReference>
<evidence type="ECO:0000256" key="3">
    <source>
        <dbReference type="ARBA" id="ARBA00022598"/>
    </source>
</evidence>
<dbReference type="Gene3D" id="3.30.590.10">
    <property type="entry name" value="Glutamine synthetase/guanido kinase, catalytic domain"/>
    <property type="match status" value="1"/>
</dbReference>
<dbReference type="RefSeq" id="WP_109532827.1">
    <property type="nucleotide sequence ID" value="NZ_QEYD01000004.1"/>
</dbReference>
<proteinExistence type="inferred from homology"/>
<dbReference type="PANTHER" id="PTHR43785:SF12">
    <property type="entry name" value="TYPE-1 GLUTAMINE SYNTHETASE 2"/>
    <property type="match status" value="1"/>
</dbReference>
<evidence type="ECO:0000256" key="6">
    <source>
        <dbReference type="ARBA" id="ARBA00023231"/>
    </source>
</evidence>
<dbReference type="AlphaFoldDB" id="A0A2U2CD41"/>
<keyword evidence="6" id="KW-0535">Nitrogen fixation</keyword>
<comment type="similarity">
    <text evidence="7 8">Belongs to the glutamine synthetase family.</text>
</comment>
<dbReference type="InterPro" id="IPR036651">
    <property type="entry name" value="Gln_synt_N_sf"/>
</dbReference>
<reference evidence="11 12" key="1">
    <citation type="submission" date="2018-05" db="EMBL/GenBank/DDBJ databases">
        <title>Pararhodobacter marina sp. nov., isolated from deep-sea water of the Indian Ocean.</title>
        <authorList>
            <person name="Lai Q.Sr."/>
            <person name="Liu X."/>
            <person name="Shao Z."/>
        </authorList>
    </citation>
    <scope>NUCLEOTIDE SEQUENCE [LARGE SCALE GENOMIC DNA]</scope>
    <source>
        <strain evidence="11 12">CIC4N-9</strain>
    </source>
</reference>
<comment type="function">
    <text evidence="2">Catalyzes the ATP-dependent biosynthesis of glutamine from glutamate and ammonia.</text>
</comment>